<dbReference type="InterPro" id="IPR010982">
    <property type="entry name" value="Lambda_DNA-bd_dom_sf"/>
</dbReference>
<dbReference type="SUPFAM" id="SSF47413">
    <property type="entry name" value="lambda repressor-like DNA-binding domains"/>
    <property type="match status" value="1"/>
</dbReference>
<accession>A0ABT2UTU4</accession>
<dbReference type="PROSITE" id="PS50943">
    <property type="entry name" value="HTH_CROC1"/>
    <property type="match status" value="1"/>
</dbReference>
<gene>
    <name evidence="2" type="ORF">OB236_38485</name>
</gene>
<dbReference type="EMBL" id="JAOQIO010000124">
    <property type="protein sequence ID" value="MCU6798030.1"/>
    <property type="molecule type" value="Genomic_DNA"/>
</dbReference>
<dbReference type="Gene3D" id="1.10.260.40">
    <property type="entry name" value="lambda repressor-like DNA-binding domains"/>
    <property type="match status" value="1"/>
</dbReference>
<dbReference type="InterPro" id="IPR001387">
    <property type="entry name" value="Cro/C1-type_HTH"/>
</dbReference>
<feature type="domain" description="HTH cro/C1-type" evidence="1">
    <location>
        <begin position="12"/>
        <end position="51"/>
    </location>
</feature>
<sequence length="78" mass="8978">MVITAKDLSVTLRALRERAKYTQEQLADYLGIAAATISKIENGHRVPDALTYENWVYICIHPPKRFEIYYEGRQGLHA</sequence>
<dbReference type="RefSeq" id="WP_262688712.1">
    <property type="nucleotide sequence ID" value="NZ_JAOQIO010000124.1"/>
</dbReference>
<evidence type="ECO:0000313" key="2">
    <source>
        <dbReference type="EMBL" id="MCU6798030.1"/>
    </source>
</evidence>
<evidence type="ECO:0000259" key="1">
    <source>
        <dbReference type="PROSITE" id="PS50943"/>
    </source>
</evidence>
<name>A0ABT2UTU4_9BACL</name>
<keyword evidence="3" id="KW-1185">Reference proteome</keyword>
<proteinExistence type="predicted"/>
<reference evidence="2 3" key="1">
    <citation type="submission" date="2022-09" db="EMBL/GenBank/DDBJ databases">
        <authorList>
            <person name="Han X.L."/>
            <person name="Wang Q."/>
            <person name="Lu T."/>
        </authorList>
    </citation>
    <scope>NUCLEOTIDE SEQUENCE [LARGE SCALE GENOMIC DNA]</scope>
    <source>
        <strain evidence="2 3">WQ 127069</strain>
    </source>
</reference>
<dbReference type="Pfam" id="PF01381">
    <property type="entry name" value="HTH_3"/>
    <property type="match status" value="1"/>
</dbReference>
<organism evidence="2 3">
    <name type="scientific">Paenibacillus baimaensis</name>
    <dbReference type="NCBI Taxonomy" id="2982185"/>
    <lineage>
        <taxon>Bacteria</taxon>
        <taxon>Bacillati</taxon>
        <taxon>Bacillota</taxon>
        <taxon>Bacilli</taxon>
        <taxon>Bacillales</taxon>
        <taxon>Paenibacillaceae</taxon>
        <taxon>Paenibacillus</taxon>
    </lineage>
</organism>
<protein>
    <submittedName>
        <fullName evidence="2">Helix-turn-helix transcriptional regulator</fullName>
    </submittedName>
</protein>
<comment type="caution">
    <text evidence="2">The sequence shown here is derived from an EMBL/GenBank/DDBJ whole genome shotgun (WGS) entry which is preliminary data.</text>
</comment>
<dbReference type="Proteomes" id="UP001652445">
    <property type="component" value="Unassembled WGS sequence"/>
</dbReference>
<evidence type="ECO:0000313" key="3">
    <source>
        <dbReference type="Proteomes" id="UP001652445"/>
    </source>
</evidence>
<dbReference type="CDD" id="cd00093">
    <property type="entry name" value="HTH_XRE"/>
    <property type="match status" value="1"/>
</dbReference>
<dbReference type="SMART" id="SM00530">
    <property type="entry name" value="HTH_XRE"/>
    <property type="match status" value="1"/>
</dbReference>